<evidence type="ECO:0000256" key="1">
    <source>
        <dbReference type="ARBA" id="ARBA00001962"/>
    </source>
</evidence>
<evidence type="ECO:0000256" key="2">
    <source>
        <dbReference type="ARBA" id="ARBA00005830"/>
    </source>
</evidence>
<sequence length="279" mass="31912">MAPISVAPTTEAYNLTEEQVQSYNKDGFLLIQDFFSTAEHQTLETFCDEFQTWGKEKGKWMQYYEHNTVSGKDQLCRTENFTPFHQGMKDYVNSPRLLQVLERLHGEKYVLFKEKVNYKLPGGGGFPAHQDAPAFVQFGQASHMTVMFTIDATTAANGCLEVVPGSHTNECDRRILPQEKHDGSITMDWVNKHNWVPVHCQRGSVLIFGAYLAHRSGDNVTENARKAVYLTYNAASEGNFRDHYYDEKRRLFPPSYEREEGKDYSEGAIIYNLATPIRS</sequence>
<dbReference type="Gene3D" id="2.60.120.620">
    <property type="entry name" value="q2cbj1_9rhob like domain"/>
    <property type="match status" value="1"/>
</dbReference>
<dbReference type="PANTHER" id="PTHR20883">
    <property type="entry name" value="PHYTANOYL-COA DIOXYGENASE DOMAIN CONTAINING 1"/>
    <property type="match status" value="1"/>
</dbReference>
<dbReference type="EMBL" id="BAABUJ010000057">
    <property type="protein sequence ID" value="GAA5806138.1"/>
    <property type="molecule type" value="Genomic_DNA"/>
</dbReference>
<dbReference type="InterPro" id="IPR008775">
    <property type="entry name" value="Phytyl_CoA_dOase-like"/>
</dbReference>
<gene>
    <name evidence="3" type="ORF">HPULCUR_011667</name>
</gene>
<proteinExistence type="inferred from homology"/>
<dbReference type="Proteomes" id="UP001476247">
    <property type="component" value="Unassembled WGS sequence"/>
</dbReference>
<accession>A0ABP9YHR1</accession>
<organism evidence="3 4">
    <name type="scientific">Helicostylum pulchrum</name>
    <dbReference type="NCBI Taxonomy" id="562976"/>
    <lineage>
        <taxon>Eukaryota</taxon>
        <taxon>Fungi</taxon>
        <taxon>Fungi incertae sedis</taxon>
        <taxon>Mucoromycota</taxon>
        <taxon>Mucoromycotina</taxon>
        <taxon>Mucoromycetes</taxon>
        <taxon>Mucorales</taxon>
        <taxon>Mucorineae</taxon>
        <taxon>Mucoraceae</taxon>
        <taxon>Helicostylum</taxon>
    </lineage>
</organism>
<evidence type="ECO:0000313" key="3">
    <source>
        <dbReference type="EMBL" id="GAA5806138.1"/>
    </source>
</evidence>
<comment type="caution">
    <text evidence="3">The sequence shown here is derived from an EMBL/GenBank/DDBJ whole genome shotgun (WGS) entry which is preliminary data.</text>
</comment>
<comment type="cofactor">
    <cofactor evidence="1">
        <name>Fe cation</name>
        <dbReference type="ChEBI" id="CHEBI:24875"/>
    </cofactor>
</comment>
<evidence type="ECO:0000313" key="4">
    <source>
        <dbReference type="Proteomes" id="UP001476247"/>
    </source>
</evidence>
<comment type="similarity">
    <text evidence="2">Belongs to the PhyH family.</text>
</comment>
<dbReference type="Pfam" id="PF05721">
    <property type="entry name" value="PhyH"/>
    <property type="match status" value="1"/>
</dbReference>
<name>A0ABP9YHR1_9FUNG</name>
<keyword evidence="4" id="KW-1185">Reference proteome</keyword>
<evidence type="ECO:0008006" key="5">
    <source>
        <dbReference type="Google" id="ProtNLM"/>
    </source>
</evidence>
<dbReference type="SUPFAM" id="SSF51197">
    <property type="entry name" value="Clavaminate synthase-like"/>
    <property type="match status" value="1"/>
</dbReference>
<protein>
    <recommendedName>
        <fullName evidence="5">PhyH-domain-containing protein</fullName>
    </recommendedName>
</protein>
<dbReference type="PANTHER" id="PTHR20883:SF48">
    <property type="entry name" value="ECTOINE DIOXYGENASE"/>
    <property type="match status" value="1"/>
</dbReference>
<reference evidence="3 4" key="1">
    <citation type="submission" date="2024-04" db="EMBL/GenBank/DDBJ databases">
        <title>genome sequences of Mucor flavus KT1a and Helicostylum pulchrum KT1b strains isolation_sourced from the surface of a dry-aged beef.</title>
        <authorList>
            <person name="Toyotome T."/>
            <person name="Hosono M."/>
            <person name="Torimaru M."/>
            <person name="Fukuda K."/>
            <person name="Mikami N."/>
        </authorList>
    </citation>
    <scope>NUCLEOTIDE SEQUENCE [LARGE SCALE GENOMIC DNA]</scope>
    <source>
        <strain evidence="3 4">KT1b</strain>
    </source>
</reference>